<evidence type="ECO:0000256" key="8">
    <source>
        <dbReference type="RuleBase" id="RU363032"/>
    </source>
</evidence>
<evidence type="ECO:0000313" key="10">
    <source>
        <dbReference type="EMBL" id="PMB82258.1"/>
    </source>
</evidence>
<proteinExistence type="inferred from homology"/>
<evidence type="ECO:0000256" key="1">
    <source>
        <dbReference type="ARBA" id="ARBA00004651"/>
    </source>
</evidence>
<dbReference type="OrthoDB" id="9805999at2"/>
<comment type="similarity">
    <text evidence="8">Belongs to the binding-protein-dependent transport system permease family.</text>
</comment>
<evidence type="ECO:0000256" key="7">
    <source>
        <dbReference type="ARBA" id="ARBA00023136"/>
    </source>
</evidence>
<comment type="caution">
    <text evidence="10">The sequence shown here is derived from an EMBL/GenBank/DDBJ whole genome shotgun (WGS) entry which is preliminary data.</text>
</comment>
<dbReference type="RefSeq" id="WP_104688985.1">
    <property type="nucleotide sequence ID" value="NZ_JBKTHY010000007.1"/>
</dbReference>
<dbReference type="PROSITE" id="PS50928">
    <property type="entry name" value="ABC_TM1"/>
    <property type="match status" value="1"/>
</dbReference>
<evidence type="ECO:0000256" key="4">
    <source>
        <dbReference type="ARBA" id="ARBA00022692"/>
    </source>
</evidence>
<reference evidence="10 11" key="1">
    <citation type="submission" date="2017-09" db="EMBL/GenBank/DDBJ databases">
        <title>Bacterial strain isolated from the female urinary microbiota.</title>
        <authorList>
            <person name="Thomas-White K."/>
            <person name="Kumar N."/>
            <person name="Forster S."/>
            <person name="Putonti C."/>
            <person name="Lawley T."/>
            <person name="Wolfe A.J."/>
        </authorList>
    </citation>
    <scope>NUCLEOTIDE SEQUENCE [LARGE SCALE GENOMIC DNA]</scope>
    <source>
        <strain evidence="10 11">UMB0683</strain>
    </source>
</reference>
<dbReference type="CDD" id="cd06261">
    <property type="entry name" value="TM_PBP2"/>
    <property type="match status" value="1"/>
</dbReference>
<organism evidence="10 11">
    <name type="scientific">Limosilactobacillus pontis</name>
    <dbReference type="NCBI Taxonomy" id="35787"/>
    <lineage>
        <taxon>Bacteria</taxon>
        <taxon>Bacillati</taxon>
        <taxon>Bacillota</taxon>
        <taxon>Bacilli</taxon>
        <taxon>Lactobacillales</taxon>
        <taxon>Lactobacillaceae</taxon>
        <taxon>Limosilactobacillus</taxon>
    </lineage>
</organism>
<dbReference type="SUPFAM" id="SSF161098">
    <property type="entry name" value="MetI-like"/>
    <property type="match status" value="1"/>
</dbReference>
<dbReference type="AlphaFoldDB" id="A0A2J6NLP9"/>
<keyword evidence="6 8" id="KW-1133">Transmembrane helix</keyword>
<feature type="transmembrane region" description="Helical" evidence="8">
    <location>
        <begin position="52"/>
        <end position="74"/>
    </location>
</feature>
<evidence type="ECO:0000259" key="9">
    <source>
        <dbReference type="PROSITE" id="PS50928"/>
    </source>
</evidence>
<dbReference type="InterPro" id="IPR000515">
    <property type="entry name" value="MetI-like"/>
</dbReference>
<feature type="domain" description="ABC transmembrane type-1" evidence="9">
    <location>
        <begin position="14"/>
        <end position="211"/>
    </location>
</feature>
<evidence type="ECO:0000313" key="11">
    <source>
        <dbReference type="Proteomes" id="UP000239920"/>
    </source>
</evidence>
<keyword evidence="4 8" id="KW-0812">Transmembrane</keyword>
<keyword evidence="7 8" id="KW-0472">Membrane</keyword>
<evidence type="ECO:0000256" key="3">
    <source>
        <dbReference type="ARBA" id="ARBA00022475"/>
    </source>
</evidence>
<keyword evidence="2 8" id="KW-0813">Transport</keyword>
<dbReference type="InterPro" id="IPR043429">
    <property type="entry name" value="ArtM/GltK/GlnP/TcyL/YhdX-like"/>
</dbReference>
<protein>
    <submittedName>
        <fullName evidence="10">Amino acid ABC transporter permease</fullName>
    </submittedName>
</protein>
<evidence type="ECO:0000256" key="5">
    <source>
        <dbReference type="ARBA" id="ARBA00022970"/>
    </source>
</evidence>
<dbReference type="Gene3D" id="1.10.3720.10">
    <property type="entry name" value="MetI-like"/>
    <property type="match status" value="1"/>
</dbReference>
<dbReference type="InterPro" id="IPR010065">
    <property type="entry name" value="AA_ABC_transptr_permease_3TM"/>
</dbReference>
<feature type="transmembrane region" description="Helical" evidence="8">
    <location>
        <begin position="18"/>
        <end position="40"/>
    </location>
</feature>
<comment type="subcellular location">
    <subcellularLocation>
        <location evidence="1 8">Cell membrane</location>
        <topology evidence="1 8">Multi-pass membrane protein</topology>
    </subcellularLocation>
</comment>
<dbReference type="PANTHER" id="PTHR30614">
    <property type="entry name" value="MEMBRANE COMPONENT OF AMINO ACID ABC TRANSPORTER"/>
    <property type="match status" value="1"/>
</dbReference>
<gene>
    <name evidence="10" type="ORF">CK797_06710</name>
</gene>
<name>A0A2J6NLP9_9LACO</name>
<keyword evidence="5" id="KW-0029">Amino-acid transport</keyword>
<dbReference type="GO" id="GO:0043190">
    <property type="term" value="C:ATP-binding cassette (ABC) transporter complex"/>
    <property type="evidence" value="ECO:0007669"/>
    <property type="project" value="InterPro"/>
</dbReference>
<dbReference type="GO" id="GO:0022857">
    <property type="term" value="F:transmembrane transporter activity"/>
    <property type="evidence" value="ECO:0007669"/>
    <property type="project" value="InterPro"/>
</dbReference>
<dbReference type="Proteomes" id="UP000239920">
    <property type="component" value="Unassembled WGS sequence"/>
</dbReference>
<dbReference type="GO" id="GO:0006865">
    <property type="term" value="P:amino acid transport"/>
    <property type="evidence" value="ECO:0007669"/>
    <property type="project" value="UniProtKB-KW"/>
</dbReference>
<feature type="transmembrane region" description="Helical" evidence="8">
    <location>
        <begin position="86"/>
        <end position="106"/>
    </location>
</feature>
<sequence length="223" mass="24653">MNNAKIIDIILRGLPNTLYLLILSFMFATILGILLAWLGLRQNQAARGVANIYLGLIRGTPPLLMLLLAYYGLPVLLKGIGINIDGWTKLTFGVLGLSLGWSAYLAEAFRSAYLSVDPSQLEAARSIGLPDRTTFWQILIPQAAMIALPNIENLVIGLVKATSLVYVLGLYDLYNEASNLSNQTAGIHQLRIFILLALTYWVIVLIIEGFFYLIKNRFAAIRA</sequence>
<feature type="transmembrane region" description="Helical" evidence="8">
    <location>
        <begin position="191"/>
        <end position="214"/>
    </location>
</feature>
<dbReference type="EMBL" id="PNFV01000007">
    <property type="protein sequence ID" value="PMB82258.1"/>
    <property type="molecule type" value="Genomic_DNA"/>
</dbReference>
<dbReference type="NCBIfam" id="TIGR01726">
    <property type="entry name" value="HEQRo_perm_3TM"/>
    <property type="match status" value="1"/>
</dbReference>
<dbReference type="Pfam" id="PF00528">
    <property type="entry name" value="BPD_transp_1"/>
    <property type="match status" value="1"/>
</dbReference>
<accession>A0A2J6NLP9</accession>
<evidence type="ECO:0000256" key="2">
    <source>
        <dbReference type="ARBA" id="ARBA00022448"/>
    </source>
</evidence>
<dbReference type="InterPro" id="IPR035906">
    <property type="entry name" value="MetI-like_sf"/>
</dbReference>
<dbReference type="PANTHER" id="PTHR30614:SF0">
    <property type="entry name" value="L-CYSTINE TRANSPORT SYSTEM PERMEASE PROTEIN TCYL"/>
    <property type="match status" value="1"/>
</dbReference>
<keyword evidence="3" id="KW-1003">Cell membrane</keyword>
<evidence type="ECO:0000256" key="6">
    <source>
        <dbReference type="ARBA" id="ARBA00022989"/>
    </source>
</evidence>